<keyword evidence="2" id="KW-1185">Reference proteome</keyword>
<sequence>MQKASNRIAVVPMHVIALLWVYSPPELLSLSTPLSACLCIHAVVSYFTVCSHRSPSSRWFVFCMFVHLSFPLDSEHPCCVGQYVTTLLFFFSCAPLLPSVPSPSSLPPVLIWKCFGLQQMTVHIEITEKPCDQIIIQHHSRCNKSKLCMQ</sequence>
<evidence type="ECO:0008006" key="3">
    <source>
        <dbReference type="Google" id="ProtNLM"/>
    </source>
</evidence>
<accession>A0ABV1ADU1</accession>
<name>A0ABV1ADU1_9TELE</name>
<dbReference type="Proteomes" id="UP001469553">
    <property type="component" value="Unassembled WGS sequence"/>
</dbReference>
<evidence type="ECO:0000313" key="2">
    <source>
        <dbReference type="Proteomes" id="UP001469553"/>
    </source>
</evidence>
<proteinExistence type="predicted"/>
<evidence type="ECO:0000313" key="1">
    <source>
        <dbReference type="EMBL" id="MEQ2316510.1"/>
    </source>
</evidence>
<reference evidence="1 2" key="1">
    <citation type="submission" date="2021-06" db="EMBL/GenBank/DDBJ databases">
        <authorList>
            <person name="Palmer J.M."/>
        </authorList>
    </citation>
    <scope>NUCLEOTIDE SEQUENCE [LARGE SCALE GENOMIC DNA]</scope>
    <source>
        <strain evidence="1 2">AS_MEX2019</strain>
        <tissue evidence="1">Muscle</tissue>
    </source>
</reference>
<comment type="caution">
    <text evidence="1">The sequence shown here is derived from an EMBL/GenBank/DDBJ whole genome shotgun (WGS) entry which is preliminary data.</text>
</comment>
<protein>
    <recommendedName>
        <fullName evidence="3">Secreted protein</fullName>
    </recommendedName>
</protein>
<organism evidence="1 2">
    <name type="scientific">Ameca splendens</name>
    <dbReference type="NCBI Taxonomy" id="208324"/>
    <lineage>
        <taxon>Eukaryota</taxon>
        <taxon>Metazoa</taxon>
        <taxon>Chordata</taxon>
        <taxon>Craniata</taxon>
        <taxon>Vertebrata</taxon>
        <taxon>Euteleostomi</taxon>
        <taxon>Actinopterygii</taxon>
        <taxon>Neopterygii</taxon>
        <taxon>Teleostei</taxon>
        <taxon>Neoteleostei</taxon>
        <taxon>Acanthomorphata</taxon>
        <taxon>Ovalentaria</taxon>
        <taxon>Atherinomorphae</taxon>
        <taxon>Cyprinodontiformes</taxon>
        <taxon>Goodeidae</taxon>
        <taxon>Ameca</taxon>
    </lineage>
</organism>
<gene>
    <name evidence="1" type="ORF">AMECASPLE_033156</name>
</gene>
<dbReference type="EMBL" id="JAHRIP010089079">
    <property type="protein sequence ID" value="MEQ2316510.1"/>
    <property type="molecule type" value="Genomic_DNA"/>
</dbReference>